<gene>
    <name evidence="1" type="primary">fecI</name>
    <name evidence="1" type="ORF">MPPM_2590</name>
</gene>
<accession>A0A160PF87</accession>
<reference evidence="1 2" key="1">
    <citation type="journal article" date="2016" name="Genome Announc.">
        <title>Complete Genome Sequence of Methylobacterium populi P-1M, Isolated from Pink-Pigmented Household Biofilm.</title>
        <authorList>
            <person name="Morohoshi T."/>
            <person name="Ikeda T."/>
        </authorList>
    </citation>
    <scope>NUCLEOTIDE SEQUENCE [LARGE SCALE GENOMIC DNA]</scope>
    <source>
        <strain evidence="1 2">P-1M</strain>
    </source>
</reference>
<dbReference type="EMBL" id="AP014809">
    <property type="protein sequence ID" value="BAU91195.1"/>
    <property type="molecule type" value="Genomic_DNA"/>
</dbReference>
<dbReference type="Proteomes" id="UP000218288">
    <property type="component" value="Chromosome"/>
</dbReference>
<sequence length="55" mass="6265">MRALAPFSWLSRWLDRRIDARIAAHECAQPVRYRQLAEEAAADIRAVTAIAARMV</sequence>
<protein>
    <submittedName>
        <fullName evidence="1">RNA polymerase sigma factor</fullName>
    </submittedName>
</protein>
<organism evidence="1 2">
    <name type="scientific">Methylorubrum populi</name>
    <dbReference type="NCBI Taxonomy" id="223967"/>
    <lineage>
        <taxon>Bacteria</taxon>
        <taxon>Pseudomonadati</taxon>
        <taxon>Pseudomonadota</taxon>
        <taxon>Alphaproteobacteria</taxon>
        <taxon>Hyphomicrobiales</taxon>
        <taxon>Methylobacteriaceae</taxon>
        <taxon>Methylorubrum</taxon>
    </lineage>
</organism>
<proteinExistence type="predicted"/>
<dbReference type="AlphaFoldDB" id="A0A160PF87"/>
<evidence type="ECO:0000313" key="1">
    <source>
        <dbReference type="EMBL" id="BAU91195.1"/>
    </source>
</evidence>
<evidence type="ECO:0000313" key="2">
    <source>
        <dbReference type="Proteomes" id="UP000218288"/>
    </source>
</evidence>
<name>A0A160PF87_9HYPH</name>